<dbReference type="PANTHER" id="PTHR14413:SF16">
    <property type="entry name" value="LARGE RIBOSOMAL SUBUNIT PROTEIN BL17M"/>
    <property type="match status" value="1"/>
</dbReference>
<dbReference type="PANTHER" id="PTHR14413">
    <property type="entry name" value="RIBOSOMAL PROTEIN L17"/>
    <property type="match status" value="1"/>
</dbReference>
<gene>
    <name evidence="4" type="primary">rplQ</name>
    <name evidence="7" type="ORF">HDF16_000751</name>
</gene>
<evidence type="ECO:0000313" key="7">
    <source>
        <dbReference type="EMBL" id="MBB5056082.1"/>
    </source>
</evidence>
<reference evidence="7 8" key="1">
    <citation type="submission" date="2020-08" db="EMBL/GenBank/DDBJ databases">
        <title>Genomic Encyclopedia of Type Strains, Phase IV (KMG-V): Genome sequencing to study the core and pangenomes of soil and plant-associated prokaryotes.</title>
        <authorList>
            <person name="Whitman W."/>
        </authorList>
    </citation>
    <scope>NUCLEOTIDE SEQUENCE [LARGE SCALE GENOMIC DNA]</scope>
    <source>
        <strain evidence="7 8">M8UP14</strain>
    </source>
</reference>
<evidence type="ECO:0000313" key="8">
    <source>
        <dbReference type="Proteomes" id="UP000540989"/>
    </source>
</evidence>
<comment type="similarity">
    <text evidence="1 4 5">Belongs to the bacterial ribosomal protein bL17 family.</text>
</comment>
<evidence type="ECO:0000256" key="6">
    <source>
        <dbReference type="SAM" id="MobiDB-lite"/>
    </source>
</evidence>
<evidence type="ECO:0000256" key="5">
    <source>
        <dbReference type="RuleBase" id="RU000660"/>
    </source>
</evidence>
<dbReference type="AlphaFoldDB" id="A0A7W7ZAB9"/>
<sequence>MRHRNAGFKLGRNTSHRRAMLRNLVTSVILMDRVETTITKCKASRPIVEKMITLGKNGSVHARRQALAYLMTPESVDRLFNVVAPRYASRNGGYLRITRTGPRKGDAAELAYIELLGAEHELNEKAQKRAESREKKRAELAKQLEERGEGEQPDPNAEV</sequence>
<dbReference type="RefSeq" id="WP_184213777.1">
    <property type="nucleotide sequence ID" value="NZ_JACHIP010000001.1"/>
</dbReference>
<dbReference type="HAMAP" id="MF_01368">
    <property type="entry name" value="Ribosomal_bL17"/>
    <property type="match status" value="1"/>
</dbReference>
<dbReference type="SUPFAM" id="SSF64263">
    <property type="entry name" value="Prokaryotic ribosomal protein L17"/>
    <property type="match status" value="1"/>
</dbReference>
<dbReference type="Gene3D" id="3.90.1030.10">
    <property type="entry name" value="Ribosomal protein L17"/>
    <property type="match status" value="1"/>
</dbReference>
<name>A0A7W7ZAB9_9BACT</name>
<keyword evidence="8" id="KW-1185">Reference proteome</keyword>
<dbReference type="GO" id="GO:0006412">
    <property type="term" value="P:translation"/>
    <property type="evidence" value="ECO:0007669"/>
    <property type="project" value="UniProtKB-UniRule"/>
</dbReference>
<organism evidence="7 8">
    <name type="scientific">Granulicella aggregans</name>
    <dbReference type="NCBI Taxonomy" id="474949"/>
    <lineage>
        <taxon>Bacteria</taxon>
        <taxon>Pseudomonadati</taxon>
        <taxon>Acidobacteriota</taxon>
        <taxon>Terriglobia</taxon>
        <taxon>Terriglobales</taxon>
        <taxon>Acidobacteriaceae</taxon>
        <taxon>Granulicella</taxon>
    </lineage>
</organism>
<dbReference type="Pfam" id="PF01196">
    <property type="entry name" value="Ribosomal_L17"/>
    <property type="match status" value="1"/>
</dbReference>
<comment type="subunit">
    <text evidence="4">Part of the 50S ribosomal subunit. Contacts protein L32.</text>
</comment>
<evidence type="ECO:0000256" key="2">
    <source>
        <dbReference type="ARBA" id="ARBA00022980"/>
    </source>
</evidence>
<evidence type="ECO:0000256" key="1">
    <source>
        <dbReference type="ARBA" id="ARBA00008777"/>
    </source>
</evidence>
<comment type="caution">
    <text evidence="7">The sequence shown here is derived from an EMBL/GenBank/DDBJ whole genome shotgun (WGS) entry which is preliminary data.</text>
</comment>
<protein>
    <recommendedName>
        <fullName evidence="4">Large ribosomal subunit protein bL17</fullName>
    </recommendedName>
</protein>
<feature type="compositionally biased region" description="Basic and acidic residues" evidence="6">
    <location>
        <begin position="123"/>
        <end position="150"/>
    </location>
</feature>
<dbReference type="EMBL" id="JACHIP010000001">
    <property type="protein sequence ID" value="MBB5056082.1"/>
    <property type="molecule type" value="Genomic_DNA"/>
</dbReference>
<evidence type="ECO:0000256" key="4">
    <source>
        <dbReference type="HAMAP-Rule" id="MF_01368"/>
    </source>
</evidence>
<keyword evidence="3 4" id="KW-0687">Ribonucleoprotein</keyword>
<feature type="region of interest" description="Disordered" evidence="6">
    <location>
        <begin position="123"/>
        <end position="159"/>
    </location>
</feature>
<dbReference type="InterPro" id="IPR036373">
    <property type="entry name" value="Ribosomal_bL17_sf"/>
</dbReference>
<dbReference type="NCBIfam" id="TIGR00059">
    <property type="entry name" value="L17"/>
    <property type="match status" value="1"/>
</dbReference>
<dbReference type="Proteomes" id="UP000540989">
    <property type="component" value="Unassembled WGS sequence"/>
</dbReference>
<dbReference type="GO" id="GO:0003735">
    <property type="term" value="F:structural constituent of ribosome"/>
    <property type="evidence" value="ECO:0007669"/>
    <property type="project" value="InterPro"/>
</dbReference>
<dbReference type="GO" id="GO:0022625">
    <property type="term" value="C:cytosolic large ribosomal subunit"/>
    <property type="evidence" value="ECO:0007669"/>
    <property type="project" value="TreeGrafter"/>
</dbReference>
<evidence type="ECO:0000256" key="3">
    <source>
        <dbReference type="ARBA" id="ARBA00023274"/>
    </source>
</evidence>
<dbReference type="InterPro" id="IPR000456">
    <property type="entry name" value="Ribosomal_bL17"/>
</dbReference>
<proteinExistence type="inferred from homology"/>
<accession>A0A7W7ZAB9</accession>
<keyword evidence="2 4" id="KW-0689">Ribosomal protein</keyword>